<comment type="caution">
    <text evidence="1">The sequence shown here is derived from an EMBL/GenBank/DDBJ whole genome shotgun (WGS) entry which is preliminary data.</text>
</comment>
<organism evidence="1 2">
    <name type="scientific">Manihot esculenta</name>
    <name type="common">Cassava</name>
    <name type="synonym">Jatropha manihot</name>
    <dbReference type="NCBI Taxonomy" id="3983"/>
    <lineage>
        <taxon>Eukaryota</taxon>
        <taxon>Viridiplantae</taxon>
        <taxon>Streptophyta</taxon>
        <taxon>Embryophyta</taxon>
        <taxon>Tracheophyta</taxon>
        <taxon>Spermatophyta</taxon>
        <taxon>Magnoliopsida</taxon>
        <taxon>eudicotyledons</taxon>
        <taxon>Gunneridae</taxon>
        <taxon>Pentapetalae</taxon>
        <taxon>rosids</taxon>
        <taxon>fabids</taxon>
        <taxon>Malpighiales</taxon>
        <taxon>Euphorbiaceae</taxon>
        <taxon>Crotonoideae</taxon>
        <taxon>Manihoteae</taxon>
        <taxon>Manihot</taxon>
    </lineage>
</organism>
<dbReference type="EMBL" id="CM004404">
    <property type="protein sequence ID" value="KAG8633709.1"/>
    <property type="molecule type" value="Genomic_DNA"/>
</dbReference>
<keyword evidence="2" id="KW-1185">Reference proteome</keyword>
<reference evidence="2" key="1">
    <citation type="journal article" date="2016" name="Nat. Biotechnol.">
        <title>Sequencing wild and cultivated cassava and related species reveals extensive interspecific hybridization and genetic diversity.</title>
        <authorList>
            <person name="Bredeson J.V."/>
            <person name="Lyons J.B."/>
            <person name="Prochnik S.E."/>
            <person name="Wu G.A."/>
            <person name="Ha C.M."/>
            <person name="Edsinger-Gonzales E."/>
            <person name="Grimwood J."/>
            <person name="Schmutz J."/>
            <person name="Rabbi I.Y."/>
            <person name="Egesi C."/>
            <person name="Nauluvula P."/>
            <person name="Lebot V."/>
            <person name="Ndunguru J."/>
            <person name="Mkamilo G."/>
            <person name="Bart R.S."/>
            <person name="Setter T.L."/>
            <person name="Gleadow R.M."/>
            <person name="Kulakow P."/>
            <person name="Ferguson M.E."/>
            <person name="Rounsley S."/>
            <person name="Rokhsar D.S."/>
        </authorList>
    </citation>
    <scope>NUCLEOTIDE SEQUENCE [LARGE SCALE GENOMIC DNA]</scope>
    <source>
        <strain evidence="2">cv. AM560-2</strain>
    </source>
</reference>
<sequence length="278" mass="30711">MRLKLRNLSRKSQHELEKSYNPINLDYIFEEDDPLNPWLEERENPVLDGKENPWLEEDEPAPSQSQQVNAPTRGHNIGGSGDAEPEDSFILSSSSDDDDGGSGQGGRGEGCGATSSLQSHDDPSSYQRHSPSPAPAPTLQHTYHRSRGSGGSSDKGKGVAHGKCFMDADNYGFGTYSTSESSMEATSTSDYGYRGNFQWEYSNPWISLLHRILIYLCQSNHSPTLKLSPILVINLVWVHSSALIHHNTINIIKIKTLNHKMKVVDLLKNLLDAYSGGN</sequence>
<dbReference type="Proteomes" id="UP000091857">
    <property type="component" value="Chromosome 18"/>
</dbReference>
<evidence type="ECO:0000313" key="1">
    <source>
        <dbReference type="EMBL" id="KAG8633709.1"/>
    </source>
</evidence>
<protein>
    <submittedName>
        <fullName evidence="1">Uncharacterized protein</fullName>
    </submittedName>
</protein>
<accession>A0ACB7G0D5</accession>
<name>A0ACB7G0D5_MANES</name>
<proteinExistence type="predicted"/>
<evidence type="ECO:0000313" key="2">
    <source>
        <dbReference type="Proteomes" id="UP000091857"/>
    </source>
</evidence>
<gene>
    <name evidence="1" type="ORF">MANES_18G138854v8</name>
</gene>